<dbReference type="InterPro" id="IPR022233">
    <property type="entry name" value="TRAPPC10/Trs130_C"/>
</dbReference>
<evidence type="ECO:0000313" key="7">
    <source>
        <dbReference type="EMBL" id="AYO43318.1"/>
    </source>
</evidence>
<dbReference type="GO" id="GO:0034498">
    <property type="term" value="P:early endosome to Golgi transport"/>
    <property type="evidence" value="ECO:0007669"/>
    <property type="project" value="TreeGrafter"/>
</dbReference>
<dbReference type="OrthoDB" id="10256906at2759"/>
<dbReference type="PANTHER" id="PTHR13251:SF3">
    <property type="entry name" value="TRAFFICKING PROTEIN PARTICLE COMPLEX SUBUNIT 10"/>
    <property type="match status" value="1"/>
</dbReference>
<keyword evidence="3" id="KW-0333">Golgi apparatus</keyword>
<accession>A0A3G2S811</accession>
<dbReference type="Proteomes" id="UP000269793">
    <property type="component" value="Chromosome IV"/>
</dbReference>
<evidence type="ECO:0000259" key="4">
    <source>
        <dbReference type="Pfam" id="PF12584"/>
    </source>
</evidence>
<evidence type="ECO:0000313" key="8">
    <source>
        <dbReference type="Proteomes" id="UP000269793"/>
    </source>
</evidence>
<dbReference type="Pfam" id="PF23036">
    <property type="entry name" value="TRAPPC10_1st"/>
    <property type="match status" value="2"/>
</dbReference>
<dbReference type="GO" id="GO:1990071">
    <property type="term" value="C:TRAPPII protein complex"/>
    <property type="evidence" value="ECO:0007669"/>
    <property type="project" value="InterPro"/>
</dbReference>
<keyword evidence="2" id="KW-0813">Transport</keyword>
<dbReference type="AlphaFoldDB" id="A0A3G2S811"/>
<evidence type="ECO:0000259" key="5">
    <source>
        <dbReference type="Pfam" id="PF23036"/>
    </source>
</evidence>
<dbReference type="InterPro" id="IPR056913">
    <property type="entry name" value="TRAPPC10/Trs130_N"/>
</dbReference>
<protein>
    <submittedName>
        <fullName evidence="7">Trafficking protein particle complex subunit 10</fullName>
    </submittedName>
</protein>
<name>A0A3G2S811_MALR7</name>
<dbReference type="STRING" id="425264.A0A3G2S811"/>
<dbReference type="EMBL" id="CP033151">
    <property type="protein sequence ID" value="AYO43318.1"/>
    <property type="molecule type" value="Genomic_DNA"/>
</dbReference>
<evidence type="ECO:0000259" key="6">
    <source>
        <dbReference type="Pfam" id="PF23274"/>
    </source>
</evidence>
<dbReference type="PANTHER" id="PTHR13251">
    <property type="entry name" value="EPILEPSY HOLOPROSENCEPHALY CANDIDATE 1/TMEM1"/>
    <property type="match status" value="1"/>
</dbReference>
<evidence type="ECO:0000256" key="2">
    <source>
        <dbReference type="ARBA" id="ARBA00022448"/>
    </source>
</evidence>
<evidence type="ECO:0000256" key="3">
    <source>
        <dbReference type="ARBA" id="ARBA00023034"/>
    </source>
</evidence>
<dbReference type="Pfam" id="PF23274">
    <property type="entry name" value="DUF7077"/>
    <property type="match status" value="1"/>
</dbReference>
<organism evidence="7 8">
    <name type="scientific">Malassezia restricta (strain ATCC 96810 / NBRC 103918 / CBS 7877)</name>
    <name type="common">Seborrheic dermatitis infection agent</name>
    <dbReference type="NCBI Taxonomy" id="425264"/>
    <lineage>
        <taxon>Eukaryota</taxon>
        <taxon>Fungi</taxon>
        <taxon>Dikarya</taxon>
        <taxon>Basidiomycota</taxon>
        <taxon>Ustilaginomycotina</taxon>
        <taxon>Malasseziomycetes</taxon>
        <taxon>Malasseziales</taxon>
        <taxon>Malasseziaceae</taxon>
        <taxon>Malassezia</taxon>
    </lineage>
</organism>
<feature type="domain" description="DUF7077" evidence="6">
    <location>
        <begin position="750"/>
        <end position="868"/>
    </location>
</feature>
<feature type="domain" description="TRAPPC10/Trs130 C-terminal" evidence="4">
    <location>
        <begin position="1094"/>
        <end position="1226"/>
    </location>
</feature>
<feature type="domain" description="TRAPPC10/Trs130 N-terminal" evidence="5">
    <location>
        <begin position="185"/>
        <end position="364"/>
    </location>
</feature>
<dbReference type="GO" id="GO:0005829">
    <property type="term" value="C:cytosol"/>
    <property type="evidence" value="ECO:0007669"/>
    <property type="project" value="GOC"/>
</dbReference>
<dbReference type="InterPro" id="IPR045126">
    <property type="entry name" value="TRAPPC10/Trs130"/>
</dbReference>
<feature type="domain" description="TRAPPC10/Trs130 N-terminal" evidence="5">
    <location>
        <begin position="25"/>
        <end position="134"/>
    </location>
</feature>
<comment type="subcellular location">
    <subcellularLocation>
        <location evidence="1">Golgi apparatus</location>
    </subcellularLocation>
</comment>
<proteinExistence type="predicted"/>
<reference evidence="7 8" key="1">
    <citation type="submission" date="2018-10" db="EMBL/GenBank/DDBJ databases">
        <title>Complete genome sequence of Malassezia restricta CBS 7877.</title>
        <authorList>
            <person name="Morand S.C."/>
            <person name="Bertignac M."/>
            <person name="Iltis A."/>
            <person name="Kolder I."/>
            <person name="Pirovano W."/>
            <person name="Jourdain R."/>
            <person name="Clavaud C."/>
        </authorList>
    </citation>
    <scope>NUCLEOTIDE SEQUENCE [LARGE SCALE GENOMIC DNA]</scope>
    <source>
        <strain evidence="7 8">CBS 7877</strain>
    </source>
</reference>
<keyword evidence="8" id="KW-1185">Reference proteome</keyword>
<gene>
    <name evidence="7" type="primary">trapcc10-1</name>
    <name evidence="7" type="ORF">DNF11_2368</name>
</gene>
<dbReference type="GO" id="GO:0006891">
    <property type="term" value="P:intra-Golgi vesicle-mediated transport"/>
    <property type="evidence" value="ECO:0007669"/>
    <property type="project" value="TreeGrafter"/>
</dbReference>
<dbReference type="Pfam" id="PF12584">
    <property type="entry name" value="TRAPPC10"/>
    <property type="match status" value="1"/>
</dbReference>
<evidence type="ECO:0000256" key="1">
    <source>
        <dbReference type="ARBA" id="ARBA00004555"/>
    </source>
</evidence>
<sequence>MASATEAAVPVTYASNATSQASAQLAHVIPLLAEQMPLRNLHWRPSSSMQTLKPVTKPGGPSTVPALRTILHLPVDLVPLASHVPNSSSVPVLKRLPMVHLFFVVCDDSDVYRAQVRNEIRHWLATIRQHSPTDFDDVPVDERASAGLLPPEHLIVLVPSAPVGTFATSSSSGTSKGGMGRFYTMNKGTVLEKLRADFNSNTKEHVVALSKLPTSSKDNDPAIWIDLMARIKECTLASMGRLMELQDRMVSLYDTTKYAVHWSLSGSMLRREQMVQTLEGLGLVPDALHVYDTIEQLLSYALASGRTRFTMGGTEVGDDSTMLLGPLRKPYMTLMAQNKLSLFDMHCYLYARRSLLLAAMGHIVPVMQHTLAFIATVTGMMRPHRHLLARGFLESWSFSVALDAVEQCQRWFRELYGDSPDAVAERGFHAATAELLEVGVRQLVRLGVQVGHVPREEPFNFIESGAVSLFSPELRISRSEMAASLSDELVFDQHLRHVMHRTLQAASLCEQTARTLRIKYLWAHWLMHRGAMTSARALWDELLAAPSLVHTSSYMYGAVHAARLACIEAQNEAHGDAWIQALTDAIQARCERRVQPMPALDEMKLLSMLVTAAEAQDRDATLVGYNGLGVHVCSDHAHRDGDAVYVDVEVRSLLPTALAVDSVHIWLANYRQTQLACSSGACTLEPGVNRLRLVCSTSAVGSFHLQATQVRIQRIMLESITQSAPTVSTLSEAQQQEYMRPRVCIAADGEALYIDLRAPRETRLEARRSVWLHMESGRSALDSASMVLRPCGDVTLDDEAAPTIVRAPPETQVSRAPTGSLVLQRLPAHSTCVVSLPIKHAPRAVAAVQVYASCQYCSRTQHGTFHKTLHAPLSLPFSINIQDHFRLDTLLSKLALEAQGGMHVRVCAPQVSASSDSLVRVRVPEKAVPLPLGPRETATYLLHFEQTQPHRHRSVDTTFTLTITYRTAADEAQGLALYVLATHLADSAPAWAEGDQALLERALCACVSDATFSPLTFDATYWHHVLHRWGWRHDSERARQVLQLVQRVLADLADPSLDAMQLPSEPNAAPPRPVQPRAWAASRACLAWRMLTLPLDVPFVDTVNAVRIRPPVASHVALGEPMRVTFDTTVSFAWAKEHADDHEPLLLQYHILGDYDNWLVWGTKKGTWSIESRTQHSHYTIQATLVPVRPGWLLFPRLRITPIGPAMRPFRCETYMRHAGQGIHVVAPPQPETYWVDLRPSESLP</sequence>
<dbReference type="InterPro" id="IPR055505">
    <property type="entry name" value="DUF7077"/>
</dbReference>
<dbReference type="VEuPathDB" id="FungiDB:DNF11_2368"/>